<evidence type="ECO:0000256" key="1">
    <source>
        <dbReference type="SAM" id="MobiDB-lite"/>
    </source>
</evidence>
<dbReference type="EMBL" id="CP012402">
    <property type="protein sequence ID" value="ALG73054.1"/>
    <property type="molecule type" value="Genomic_DNA"/>
</dbReference>
<dbReference type="KEGG" id="ati:AL072_19305"/>
<proteinExistence type="predicted"/>
<protein>
    <submittedName>
        <fullName evidence="3">Uncharacterized protein</fullName>
    </submittedName>
</protein>
<evidence type="ECO:0000313" key="3">
    <source>
        <dbReference type="EMBL" id="ALG73054.1"/>
    </source>
</evidence>
<dbReference type="Proteomes" id="UP000069935">
    <property type="component" value="Chromosome 2"/>
</dbReference>
<keyword evidence="4" id="KW-1185">Reference proteome</keyword>
<sequence length="63" mass="6821">MLSALRELAFGMLIILFLIFEPLGLMAVFRKLRLWLTASKPASSKPASSKPGDKSLAATTNVT</sequence>
<organism evidence="3 4">
    <name type="scientific">Azospirillum thiophilum</name>
    <dbReference type="NCBI Taxonomy" id="528244"/>
    <lineage>
        <taxon>Bacteria</taxon>
        <taxon>Pseudomonadati</taxon>
        <taxon>Pseudomonadota</taxon>
        <taxon>Alphaproteobacteria</taxon>
        <taxon>Rhodospirillales</taxon>
        <taxon>Azospirillaceae</taxon>
        <taxon>Azospirillum</taxon>
    </lineage>
</organism>
<gene>
    <name evidence="3" type="ORF">AL072_19305</name>
</gene>
<feature type="compositionally biased region" description="Low complexity" evidence="1">
    <location>
        <begin position="40"/>
        <end position="50"/>
    </location>
</feature>
<keyword evidence="2" id="KW-1133">Transmembrane helix</keyword>
<evidence type="ECO:0000313" key="4">
    <source>
        <dbReference type="Proteomes" id="UP000069935"/>
    </source>
</evidence>
<name>A0AAC8W0T3_9PROT</name>
<reference evidence="3 4" key="2">
    <citation type="journal article" date="2016" name="Genome Announc.">
        <title>Complete Genome Sequence of a Strain of Azospirillum thiophilum Isolated from a Sulfide Spring.</title>
        <authorList>
            <person name="Fomenkov A."/>
            <person name="Vincze T."/>
            <person name="Grabovich M."/>
            <person name="Anton B.P."/>
            <person name="Dubinina G."/>
            <person name="Orlova M."/>
            <person name="Belousova E."/>
            <person name="Roberts R.J."/>
        </authorList>
    </citation>
    <scope>NUCLEOTIDE SEQUENCE [LARGE SCALE GENOMIC DNA]</scope>
    <source>
        <strain evidence="3 4">BV-S</strain>
    </source>
</reference>
<accession>A0AAC8W0T3</accession>
<keyword evidence="2" id="KW-0472">Membrane</keyword>
<reference evidence="4" key="1">
    <citation type="submission" date="2015-08" db="EMBL/GenBank/DDBJ databases">
        <title>Complete Genome Sequence of Azospirillum thiophilum BV-S.</title>
        <authorList>
            <person name="Fomenkov A."/>
            <person name="Vincze T."/>
            <person name="Grabovich M."/>
            <person name="Dubinina G."/>
            <person name="Orlova M."/>
            <person name="Belousova E."/>
            <person name="Roberts R.J."/>
        </authorList>
    </citation>
    <scope>NUCLEOTIDE SEQUENCE [LARGE SCALE GENOMIC DNA]</scope>
    <source>
        <strain evidence="4">BV-S</strain>
    </source>
</reference>
<evidence type="ECO:0000256" key="2">
    <source>
        <dbReference type="SAM" id="Phobius"/>
    </source>
</evidence>
<feature type="transmembrane region" description="Helical" evidence="2">
    <location>
        <begin position="12"/>
        <end position="29"/>
    </location>
</feature>
<feature type="region of interest" description="Disordered" evidence="1">
    <location>
        <begin position="40"/>
        <end position="63"/>
    </location>
</feature>
<keyword evidence="2" id="KW-0812">Transmembrane</keyword>
<dbReference type="AlphaFoldDB" id="A0AAC8W0T3"/>